<evidence type="ECO:0000256" key="2">
    <source>
        <dbReference type="SAM" id="Phobius"/>
    </source>
</evidence>
<dbReference type="Proteomes" id="UP001552299">
    <property type="component" value="Unassembled WGS sequence"/>
</dbReference>
<name>A0ABD0UI18_DENTH</name>
<keyword evidence="2" id="KW-0812">Transmembrane</keyword>
<dbReference type="PANTHER" id="PTHR47652">
    <property type="entry name" value="MITOCHONDRIAL IMPORT INNER MEMBRANE TRANSLOCASE SUBUNIT TIM44"/>
    <property type="match status" value="1"/>
</dbReference>
<keyword evidence="1" id="KW-0175">Coiled coil</keyword>
<keyword evidence="3" id="KW-0732">Signal</keyword>
<keyword evidence="2" id="KW-0472">Membrane</keyword>
<evidence type="ECO:0000313" key="5">
    <source>
        <dbReference type="Proteomes" id="UP001552299"/>
    </source>
</evidence>
<evidence type="ECO:0000256" key="1">
    <source>
        <dbReference type="SAM" id="Coils"/>
    </source>
</evidence>
<feature type="transmembrane region" description="Helical" evidence="2">
    <location>
        <begin position="78"/>
        <end position="97"/>
    </location>
</feature>
<dbReference type="PANTHER" id="PTHR47652:SF3">
    <property type="entry name" value="MITOCHONDRIAL IMPORT INNER MEMBRANE TRANSLOCASE SUBUNIT TIM44"/>
    <property type="match status" value="1"/>
</dbReference>
<gene>
    <name evidence="4" type="ORF">M5K25_020738</name>
</gene>
<proteinExistence type="predicted"/>
<comment type="caution">
    <text evidence="4">The sequence shown here is derived from an EMBL/GenBank/DDBJ whole genome shotgun (WGS) entry which is preliminary data.</text>
</comment>
<keyword evidence="2" id="KW-1133">Transmembrane helix</keyword>
<feature type="coiled-coil region" evidence="1">
    <location>
        <begin position="51"/>
        <end position="78"/>
    </location>
</feature>
<dbReference type="AlphaFoldDB" id="A0ABD0UI18"/>
<feature type="chain" id="PRO_5044759900" description="DUF4149 domain-containing protein" evidence="3">
    <location>
        <begin position="19"/>
        <end position="98"/>
    </location>
</feature>
<organism evidence="4 5">
    <name type="scientific">Dendrobium thyrsiflorum</name>
    <name type="common">Pinecone-like raceme dendrobium</name>
    <name type="synonym">Orchid</name>
    <dbReference type="NCBI Taxonomy" id="117978"/>
    <lineage>
        <taxon>Eukaryota</taxon>
        <taxon>Viridiplantae</taxon>
        <taxon>Streptophyta</taxon>
        <taxon>Embryophyta</taxon>
        <taxon>Tracheophyta</taxon>
        <taxon>Spermatophyta</taxon>
        <taxon>Magnoliopsida</taxon>
        <taxon>Liliopsida</taxon>
        <taxon>Asparagales</taxon>
        <taxon>Orchidaceae</taxon>
        <taxon>Epidendroideae</taxon>
        <taxon>Malaxideae</taxon>
        <taxon>Dendrobiinae</taxon>
        <taxon>Dendrobium</taxon>
    </lineage>
</organism>
<feature type="signal peptide" evidence="3">
    <location>
        <begin position="1"/>
        <end position="18"/>
    </location>
</feature>
<evidence type="ECO:0000256" key="3">
    <source>
        <dbReference type="SAM" id="SignalP"/>
    </source>
</evidence>
<reference evidence="4 5" key="1">
    <citation type="journal article" date="2024" name="Plant Biotechnol. J.">
        <title>Dendrobium thyrsiflorum genome and its molecular insights into genes involved in important horticultural traits.</title>
        <authorList>
            <person name="Chen B."/>
            <person name="Wang J.Y."/>
            <person name="Zheng P.J."/>
            <person name="Li K.L."/>
            <person name="Liang Y.M."/>
            <person name="Chen X.F."/>
            <person name="Zhang C."/>
            <person name="Zhao X."/>
            <person name="He X."/>
            <person name="Zhang G.Q."/>
            <person name="Liu Z.J."/>
            <person name="Xu Q."/>
        </authorList>
    </citation>
    <scope>NUCLEOTIDE SEQUENCE [LARGE SCALE GENOMIC DNA]</scope>
    <source>
        <strain evidence="4">GZMU011</strain>
    </source>
</reference>
<evidence type="ECO:0008006" key="6">
    <source>
        <dbReference type="Google" id="ProtNLM"/>
    </source>
</evidence>
<sequence>MAMLAIVLLNLIWLEPKANKAMFERMKLEKEEGKGRDVADVSTEPTNTPVANALATRKEVAKDRMSELRNRLKNLNNYSSFLNVLTLMGLSWHLVYLA</sequence>
<dbReference type="EMBL" id="JANQDX010000016">
    <property type="protein sequence ID" value="KAL0909838.1"/>
    <property type="molecule type" value="Genomic_DNA"/>
</dbReference>
<accession>A0ABD0UI18</accession>
<keyword evidence="5" id="KW-1185">Reference proteome</keyword>
<protein>
    <recommendedName>
        <fullName evidence="6">DUF4149 domain-containing protein</fullName>
    </recommendedName>
</protein>
<evidence type="ECO:0000313" key="4">
    <source>
        <dbReference type="EMBL" id="KAL0909838.1"/>
    </source>
</evidence>